<accession>A0A6M5YRC7</accession>
<protein>
    <recommendedName>
        <fullName evidence="5">PepSY domain-containing protein</fullName>
    </recommendedName>
</protein>
<feature type="transmembrane region" description="Helical" evidence="2">
    <location>
        <begin position="174"/>
        <end position="200"/>
    </location>
</feature>
<keyword evidence="2" id="KW-0812">Transmembrane</keyword>
<reference evidence="4" key="1">
    <citation type="submission" date="2020-05" db="EMBL/GenBank/DDBJ databases">
        <title>Frigoriglobus tundricola gen. nov., sp. nov., a psychrotolerant cellulolytic planctomycete of the family Gemmataceae with two divergent copies of 16S rRNA gene.</title>
        <authorList>
            <person name="Kulichevskaya I.S."/>
            <person name="Ivanova A.A."/>
            <person name="Naumoff D.G."/>
            <person name="Beletsky A.V."/>
            <person name="Rijpstra W.I.C."/>
            <person name="Sinninghe Damste J.S."/>
            <person name="Mardanov A.V."/>
            <person name="Ravin N.V."/>
            <person name="Dedysh S.N."/>
        </authorList>
    </citation>
    <scope>NUCLEOTIDE SEQUENCE [LARGE SCALE GENOMIC DNA]</scope>
    <source>
        <strain evidence="4">PL17</strain>
    </source>
</reference>
<dbReference type="RefSeq" id="WP_171471657.1">
    <property type="nucleotide sequence ID" value="NZ_CP053452.2"/>
</dbReference>
<dbReference type="Proteomes" id="UP000503447">
    <property type="component" value="Chromosome"/>
</dbReference>
<dbReference type="KEGG" id="ftj:FTUN_3548"/>
<evidence type="ECO:0008006" key="5">
    <source>
        <dbReference type="Google" id="ProtNLM"/>
    </source>
</evidence>
<keyword evidence="4" id="KW-1185">Reference proteome</keyword>
<feature type="transmembrane region" description="Helical" evidence="2">
    <location>
        <begin position="206"/>
        <end position="225"/>
    </location>
</feature>
<evidence type="ECO:0000256" key="1">
    <source>
        <dbReference type="SAM" id="MobiDB-lite"/>
    </source>
</evidence>
<feature type="compositionally biased region" description="Low complexity" evidence="1">
    <location>
        <begin position="60"/>
        <end position="72"/>
    </location>
</feature>
<dbReference type="InterPro" id="IPR032307">
    <property type="entry name" value="PepSY_TM-like_2"/>
</dbReference>
<feature type="transmembrane region" description="Helical" evidence="2">
    <location>
        <begin position="15"/>
        <end position="37"/>
    </location>
</feature>
<dbReference type="Pfam" id="PF16357">
    <property type="entry name" value="PepSY_TM_like_2"/>
    <property type="match status" value="1"/>
</dbReference>
<proteinExistence type="predicted"/>
<name>A0A6M5YRC7_9BACT</name>
<keyword evidence="2" id="KW-1133">Transmembrane helix</keyword>
<dbReference type="EMBL" id="CP053452">
    <property type="protein sequence ID" value="QJW95994.1"/>
    <property type="molecule type" value="Genomic_DNA"/>
</dbReference>
<keyword evidence="2" id="KW-0472">Membrane</keyword>
<gene>
    <name evidence="3" type="ORF">FTUN_3548</name>
</gene>
<organism evidence="3 4">
    <name type="scientific">Frigoriglobus tundricola</name>
    <dbReference type="NCBI Taxonomy" id="2774151"/>
    <lineage>
        <taxon>Bacteria</taxon>
        <taxon>Pseudomonadati</taxon>
        <taxon>Planctomycetota</taxon>
        <taxon>Planctomycetia</taxon>
        <taxon>Gemmatales</taxon>
        <taxon>Gemmataceae</taxon>
        <taxon>Frigoriglobus</taxon>
    </lineage>
</organism>
<evidence type="ECO:0000256" key="2">
    <source>
        <dbReference type="SAM" id="Phobius"/>
    </source>
</evidence>
<evidence type="ECO:0000313" key="4">
    <source>
        <dbReference type="Proteomes" id="UP000503447"/>
    </source>
</evidence>
<dbReference type="PANTHER" id="PTHR40115">
    <property type="entry name" value="INNER MEMBRANE PROTEIN WITH PEPSY TM HELIX"/>
    <property type="match status" value="1"/>
</dbReference>
<sequence length="227" mass="25395">MSRFHRWLLKTARTVHVYVTLFGLTLILFFAVTGFMLNHTEWFLPDDARLEAQTRRDARPLPLDRLPGGKLPVPSEASGEATGDEKLAVVEALRKEFDIRGELSSFGFVRDDNDRQQIKVEFKRAGGETVATIDTETAKTEVAATYQGWAIVMTDLHRGNRGNLSNEVKRTGRVWSFVIDGTCVLLLVVCATGLVMWWSLKSRGKWGAVLFLLGTAGAVGAYYWFVP</sequence>
<feature type="region of interest" description="Disordered" evidence="1">
    <location>
        <begin position="59"/>
        <end position="83"/>
    </location>
</feature>
<evidence type="ECO:0000313" key="3">
    <source>
        <dbReference type="EMBL" id="QJW95994.1"/>
    </source>
</evidence>
<dbReference type="PANTHER" id="PTHR40115:SF1">
    <property type="entry name" value="INNER MEMBRANE PROTEIN WITH PEPSY TM HELIX"/>
    <property type="match status" value="1"/>
</dbReference>
<dbReference type="AlphaFoldDB" id="A0A6M5YRC7"/>